<proteinExistence type="predicted"/>
<organism evidence="1 2">
    <name type="scientific">Populus alba</name>
    <name type="common">White poplar</name>
    <dbReference type="NCBI Taxonomy" id="43335"/>
    <lineage>
        <taxon>Eukaryota</taxon>
        <taxon>Viridiplantae</taxon>
        <taxon>Streptophyta</taxon>
        <taxon>Embryophyta</taxon>
        <taxon>Tracheophyta</taxon>
        <taxon>Spermatophyta</taxon>
        <taxon>Magnoliopsida</taxon>
        <taxon>eudicotyledons</taxon>
        <taxon>Gunneridae</taxon>
        <taxon>Pentapetalae</taxon>
        <taxon>rosids</taxon>
        <taxon>fabids</taxon>
        <taxon>Malpighiales</taxon>
        <taxon>Salicaceae</taxon>
        <taxon>Saliceae</taxon>
        <taxon>Populus</taxon>
    </lineage>
</organism>
<comment type="caution">
    <text evidence="1">The sequence shown here is derived from an EMBL/GenBank/DDBJ whole genome shotgun (WGS) entry which is preliminary data.</text>
</comment>
<evidence type="ECO:0000313" key="1">
    <source>
        <dbReference type="EMBL" id="KAL3612046.1"/>
    </source>
</evidence>
<evidence type="ECO:0000313" key="2">
    <source>
        <dbReference type="Proteomes" id="UP000309997"/>
    </source>
</evidence>
<dbReference type="EMBL" id="RCHU02000001">
    <property type="protein sequence ID" value="KAL3612046.1"/>
    <property type="molecule type" value="Genomic_DNA"/>
</dbReference>
<sequence>MPFSSYIGGNARRGNVWPSSLLPTISPTPVRSKHPSRKSRKRTALINFIFTNFFTIALSISLCFLLITILLFGIPKPLLSSPFKSKPPSYYRVRNRKPPQNDNSNRNSSNNFNMKEDGAGGATVDITTKGLYDRIQFLDEDGGPWKQGWKVSYKGDEWNSEKLKVFVVPHSHNDPGWKLTVEEYYDLQSRHILDTIVHTLSKDPRRKFIWEEMSYLERWWRDASVEKRELFTNLVKAGQLEIVGGGWVMNDEANSHYFAIIEQITEGNMWLKDTIGVVPKNSWAIDPFGYSPTMAYLLRRMGFENMLIQRTHYELKKELALKKNLEYTWRQSWDAEESTDIFTHMMPFYSYDIPHTCGPEPAICCEFDFARMPGFNYELCPWGKHPVEINQENVQERALKLLDQYRKKSTLYRTNTLLVPLGDDFRYISIDEAEAQFRNYQMLFDYINSNPSLNAEAKFGTLDDYFRTLREEADRINYSLPGEVGSGLIGGFPSLSGDFFTYADRQQDYWSGYYISRPFFKAVDRVLEQTLRAAEIMMALLHGYCQRAQCEKLATGFAYKMTAARRNLALFQHHDGVTGTAKDHVVQDYGIRMHTSLQDLQIFMSKSIEVLLGVHHEKSDHSPSQFESEQVRSKYDVQPVLKAINAREGTSQSVVLFNPLEQTREEVVMVIVKRPDVTVLDSNWTCVPSQVSPELQHDKSKIFTGRHRLHWKASVPAMGLQTYYVANGFEGCEKAKPAKLKYFSMSNSFSCPAPYACSEIEGGVAEIQNQHQTLTFDVKHGLLQKVTNTDGSMNAMSRRETYDKIPLQGNYYPMPSLAFMLGSNGKRFSVHSRQSLGVASLKDGWLEIMLDRRLLRDDGRGLGQGVMDNRPMNVIFHILFESNISSTSDPVSNPLPLSPSLLSHLVGAHLNYPLHAFVAKNPQELSVKPPPRSFSPLAAPLPCDLHIVNFKVPRPSKYSQQLIEDPRFVLILQRRHWDTSYCRKGRSQCTTVANEPLNLFNMFKGLEVPVRSSGMSIRTIKWSGVS</sequence>
<protein>
    <submittedName>
        <fullName evidence="1">Uncharacterized protein</fullName>
    </submittedName>
</protein>
<gene>
    <name evidence="1" type="ORF">D5086_003066</name>
</gene>
<reference evidence="1 2" key="1">
    <citation type="journal article" date="2024" name="Plant Biotechnol. J.">
        <title>Genome and CRISPR/Cas9 system of a widespread forest tree (Populus alba) in the world.</title>
        <authorList>
            <person name="Liu Y.J."/>
            <person name="Jiang P.F."/>
            <person name="Han X.M."/>
            <person name="Li X.Y."/>
            <person name="Wang H.M."/>
            <person name="Wang Y.J."/>
            <person name="Wang X.X."/>
            <person name="Zeng Q.Y."/>
        </authorList>
    </citation>
    <scope>NUCLEOTIDE SEQUENCE [LARGE SCALE GENOMIC DNA]</scope>
    <source>
        <strain evidence="2">cv. PAL-ZL1</strain>
    </source>
</reference>
<name>A0ACC4D3A4_POPAL</name>
<accession>A0ACC4D3A4</accession>
<dbReference type="Proteomes" id="UP000309997">
    <property type="component" value="Unassembled WGS sequence"/>
</dbReference>
<keyword evidence="2" id="KW-1185">Reference proteome</keyword>